<sequence length="248" mass="28568">MAAKESGYKWSKFYWDDWANDGALQSCNLTAQGLWMHLLRVMFNNERQGYLQINNKAMSALQLSKLTGLDSRTIKKQLSILIENNVCSVDENGIVFSRRMVRESQSKNRKSNVSATSTQHKRSDVATSMQQPCSEGVTCMHEENAENSQKQDALNKNKIDKNRIDISNKLDIPPKYKNTPQAKSKRGSRLPDDWLPDEEDREYARNLGLDVIRTIEDFCGHWHAKAGKDAIKLDWSLTWKNWCRKARD</sequence>
<proteinExistence type="predicted"/>
<feature type="non-terminal residue" evidence="2">
    <location>
        <position position="248"/>
    </location>
</feature>
<dbReference type="EMBL" id="CAMXCM010000020">
    <property type="protein sequence ID" value="CAI3960532.1"/>
    <property type="molecule type" value="Genomic_DNA"/>
</dbReference>
<evidence type="ECO:0000313" key="3">
    <source>
        <dbReference type="Proteomes" id="UP001154255"/>
    </source>
</evidence>
<gene>
    <name evidence="2" type="ORF">R53530_LOCUS2413</name>
</gene>
<feature type="region of interest" description="Disordered" evidence="1">
    <location>
        <begin position="165"/>
        <end position="194"/>
    </location>
</feature>
<protein>
    <submittedName>
        <fullName evidence="2">DUF1376 family (YdaU)</fullName>
    </submittedName>
</protein>
<reference evidence="2" key="1">
    <citation type="submission" date="2022-10" db="EMBL/GenBank/DDBJ databases">
        <authorList>
            <person name="Botero Cardona J."/>
        </authorList>
    </citation>
    <scope>NUCLEOTIDE SEQUENCE</scope>
    <source>
        <strain evidence="2">LMG 31819</strain>
    </source>
</reference>
<dbReference type="Proteomes" id="UP001154255">
    <property type="component" value="Unassembled WGS sequence"/>
</dbReference>
<name>A0A9W4TRS0_9PROT</name>
<organism evidence="2 3">
    <name type="scientific">Commensalibacter communis</name>
    <dbReference type="NCBI Taxonomy" id="2972786"/>
    <lineage>
        <taxon>Bacteria</taxon>
        <taxon>Pseudomonadati</taxon>
        <taxon>Pseudomonadota</taxon>
        <taxon>Alphaproteobacteria</taxon>
        <taxon>Acetobacterales</taxon>
        <taxon>Acetobacteraceae</taxon>
    </lineage>
</organism>
<feature type="compositionally biased region" description="Basic and acidic residues" evidence="1">
    <location>
        <begin position="165"/>
        <end position="174"/>
    </location>
</feature>
<evidence type="ECO:0000313" key="2">
    <source>
        <dbReference type="EMBL" id="CAI3960532.1"/>
    </source>
</evidence>
<feature type="region of interest" description="Disordered" evidence="1">
    <location>
        <begin position="101"/>
        <end position="131"/>
    </location>
</feature>
<dbReference type="AlphaFoldDB" id="A0A9W4TRS0"/>
<accession>A0A9W4TRS0</accession>
<evidence type="ECO:0000256" key="1">
    <source>
        <dbReference type="SAM" id="MobiDB-lite"/>
    </source>
</evidence>
<comment type="caution">
    <text evidence="2">The sequence shown here is derived from an EMBL/GenBank/DDBJ whole genome shotgun (WGS) entry which is preliminary data.</text>
</comment>